<dbReference type="Proteomes" id="UP001141806">
    <property type="component" value="Unassembled WGS sequence"/>
</dbReference>
<comment type="similarity">
    <text evidence="1">Belongs to the 5'-3' exonuclease family. XRN2/RAT1 subfamily.</text>
</comment>
<evidence type="ECO:0000313" key="11">
    <source>
        <dbReference type="Proteomes" id="UP001141806"/>
    </source>
</evidence>
<feature type="domain" description="Xrn1 N-terminal" evidence="8">
    <location>
        <begin position="1"/>
        <end position="254"/>
    </location>
</feature>
<feature type="region of interest" description="Disordered" evidence="7">
    <location>
        <begin position="955"/>
        <end position="1002"/>
    </location>
</feature>
<evidence type="ECO:0000259" key="8">
    <source>
        <dbReference type="Pfam" id="PF03159"/>
    </source>
</evidence>
<dbReference type="FunFam" id="1.25.40.1050:FF:000002">
    <property type="entry name" value="5'-3' exoribonuclease"/>
    <property type="match status" value="1"/>
</dbReference>
<feature type="region of interest" description="Disordered" evidence="7">
    <location>
        <begin position="1063"/>
        <end position="1098"/>
    </location>
</feature>
<dbReference type="GO" id="GO:0006397">
    <property type="term" value="P:mRNA processing"/>
    <property type="evidence" value="ECO:0007669"/>
    <property type="project" value="UniProtKB-UniRule"/>
</dbReference>
<dbReference type="GO" id="GO:0005634">
    <property type="term" value="C:nucleus"/>
    <property type="evidence" value="ECO:0007669"/>
    <property type="project" value="InterPro"/>
</dbReference>
<evidence type="ECO:0000256" key="7">
    <source>
        <dbReference type="SAM" id="MobiDB-lite"/>
    </source>
</evidence>
<evidence type="ECO:0000256" key="1">
    <source>
        <dbReference type="ARBA" id="ARBA00006994"/>
    </source>
</evidence>
<evidence type="ECO:0000313" key="10">
    <source>
        <dbReference type="EMBL" id="KAJ4951214.1"/>
    </source>
</evidence>
<evidence type="ECO:0000256" key="2">
    <source>
        <dbReference type="ARBA" id="ARBA00022664"/>
    </source>
</evidence>
<dbReference type="PANTHER" id="PTHR12341">
    <property type="entry name" value="5'-&gt;3' EXORIBONUCLEASE"/>
    <property type="match status" value="1"/>
</dbReference>
<reference evidence="10" key="1">
    <citation type="journal article" date="2023" name="Plant J.">
        <title>The genome of the king protea, Protea cynaroides.</title>
        <authorList>
            <person name="Chang J."/>
            <person name="Duong T.A."/>
            <person name="Schoeman C."/>
            <person name="Ma X."/>
            <person name="Roodt D."/>
            <person name="Barker N."/>
            <person name="Li Z."/>
            <person name="Van de Peer Y."/>
            <person name="Mizrachi E."/>
        </authorList>
    </citation>
    <scope>NUCLEOTIDE SEQUENCE</scope>
    <source>
        <tissue evidence="10">Young leaves</tissue>
    </source>
</reference>
<dbReference type="Pfam" id="PF17846">
    <property type="entry name" value="XRN_M"/>
    <property type="match status" value="1"/>
</dbReference>
<proteinExistence type="inferred from homology"/>
<dbReference type="AlphaFoldDB" id="A0A9Q0JSI0"/>
<dbReference type="GO" id="GO:0000956">
    <property type="term" value="P:nuclear-transcribed mRNA catabolic process"/>
    <property type="evidence" value="ECO:0007669"/>
    <property type="project" value="TreeGrafter"/>
</dbReference>
<dbReference type="CDD" id="cd18673">
    <property type="entry name" value="PIN_XRN1-2-like"/>
    <property type="match status" value="1"/>
</dbReference>
<dbReference type="Gene3D" id="3.40.50.12390">
    <property type="match status" value="2"/>
</dbReference>
<accession>A0A9Q0JSI0</accession>
<dbReference type="InterPro" id="IPR004859">
    <property type="entry name" value="Xrn1_N"/>
</dbReference>
<evidence type="ECO:0000259" key="9">
    <source>
        <dbReference type="Pfam" id="PF17846"/>
    </source>
</evidence>
<dbReference type="Gene3D" id="1.25.40.1050">
    <property type="match status" value="1"/>
</dbReference>
<feature type="domain" description="Xrn1 helical" evidence="9">
    <location>
        <begin position="327"/>
        <end position="749"/>
    </location>
</feature>
<feature type="compositionally biased region" description="Basic residues" evidence="7">
    <location>
        <begin position="410"/>
        <end position="419"/>
    </location>
</feature>
<keyword evidence="3" id="KW-0540">Nuclease</keyword>
<feature type="region of interest" description="Disordered" evidence="7">
    <location>
        <begin position="1014"/>
        <end position="1037"/>
    </location>
</feature>
<name>A0A9Q0JSI0_9MAGN</name>
<keyword evidence="11" id="KW-1185">Reference proteome</keyword>
<sequence>MGIPSFYRWLVDKYPLAVEQVIKEVPSVVNGVRVPIDTSRPNPNGREFDNLYLDMNGIIHPCFHPEDQPAPKTYEEIFKNVFKYIDHIFSLIRPRKLLYMAIDGVAPRAKMNQQRARRFRTAKDAADEADEAGRLSNALEREMASLDELEQTKTLDSNVITPGTEFMASLSSALQYYIRLRMNTDPGWRGIEVILSDANVPGEGEHKVMSYIRLQRNLPGFDPNTRHCLYGLDADLIMLGLATHEVHFSILREDVSKGRIKDKKPTSGKWSSQRKLKRHCEKFTQSEVGSLNVNDGIAALQFQFLNIWILREYLAHEMKIPDRTVKADFERLIDDFVFMCLFVGNDFLPHMPSLEISEGAIDLLVAVYKKEFVRMGGYLTDSFEVNLERVQHFLQAVGSYESAIFRKRGQTQIGNRKHGRSSDSSKLPHAKRRKNSESLWSSSKIDEKKTLISISKEVSYDANAEVDKVKLGEKGWKERFYTEKFEAKSKDDQDKIRRDAVFKYIEGICWVMHYYYRGVCSWQWFYPYHYAPFASDFYGLGQLEIQFTLGEPFKPLNQLMSVLPAASAHALPLIYRALMTDSSSPISDFYPTDFELDMNGKRFAWQAVIKLPFIMESRLLEETAKLEHTLTDEEKRRNSLGMDILFIHISHPLTMKIFSLCEQKKDHPELHTDIEYTIDPKLSNGMNGYIYISDKPVLPLEIYSPIEDMEMITKNETISVCYKFPAFHPHIPRLPEGVLIPGKSIRSYDVSAPMLWHEKLAVFGRRSERPIPKSISGPSLAKVARRLVSEYYLMKQPNSKKTASEKNPDHGEQSCIIASVTADCTGYQPKSKAVVSEERPDRREQVCVGTKARKKRPRRRRKSIANVLVSESCPMKQQLGIVSTNLNAYVATDYIPCQPNSKDTGNNKRPGNGERNHINIDVTTDGLCHQNPKETVCEKVQLDYNDQSRINVDHGEQSCLNGSKSRKRKRVKKKHEYSIDKKQIKEHQRLQSPVPEKGLNHDEASSIKLTPVHEKGLNHDEASSIKLTPVHEKGQRIKECHRLQSPVPEKVLNHDEASSIKLTSVHEKGLNHEEASSIKPTRSQKKRRARRKAKALQSLQSLRSFQSQEAEEARTLKKSNQVLLSAMSDL</sequence>
<feature type="compositionally biased region" description="Basic and acidic residues" evidence="7">
    <location>
        <begin position="976"/>
        <end position="989"/>
    </location>
</feature>
<comment type="caution">
    <text evidence="10">The sequence shown here is derived from an EMBL/GenBank/DDBJ whole genome shotgun (WGS) entry which is preliminary data.</text>
</comment>
<keyword evidence="6" id="KW-0175">Coiled coil</keyword>
<protein>
    <submittedName>
        <fullName evidence="10">Uncharacterized protein</fullName>
    </submittedName>
</protein>
<keyword evidence="5" id="KW-0269">Exonuclease</keyword>
<gene>
    <name evidence="10" type="ORF">NE237_028046</name>
</gene>
<dbReference type="FunFam" id="3.40.50.12390:FF:000003">
    <property type="entry name" value="5'-3' exoribonuclease"/>
    <property type="match status" value="1"/>
</dbReference>
<evidence type="ECO:0000256" key="5">
    <source>
        <dbReference type="ARBA" id="ARBA00022839"/>
    </source>
</evidence>
<evidence type="ECO:0000256" key="6">
    <source>
        <dbReference type="SAM" id="Coils"/>
    </source>
</evidence>
<evidence type="ECO:0000256" key="4">
    <source>
        <dbReference type="ARBA" id="ARBA00022801"/>
    </source>
</evidence>
<dbReference type="InterPro" id="IPR041412">
    <property type="entry name" value="Xrn1_helical"/>
</dbReference>
<evidence type="ECO:0000256" key="3">
    <source>
        <dbReference type="ARBA" id="ARBA00022722"/>
    </source>
</evidence>
<dbReference type="InterPro" id="IPR027073">
    <property type="entry name" value="5_3_exoribonuclease"/>
</dbReference>
<feature type="compositionally biased region" description="Basic residues" evidence="7">
    <location>
        <begin position="1082"/>
        <end position="1094"/>
    </location>
</feature>
<feature type="compositionally biased region" description="Basic and acidic residues" evidence="7">
    <location>
        <begin position="1063"/>
        <end position="1076"/>
    </location>
</feature>
<dbReference type="PANTHER" id="PTHR12341:SF53">
    <property type="entry name" value="5'-3' EXORIBONUCLEASE"/>
    <property type="match status" value="1"/>
</dbReference>
<feature type="region of interest" description="Disordered" evidence="7">
    <location>
        <begin position="410"/>
        <end position="441"/>
    </location>
</feature>
<organism evidence="10 11">
    <name type="scientific">Protea cynaroides</name>
    <dbReference type="NCBI Taxonomy" id="273540"/>
    <lineage>
        <taxon>Eukaryota</taxon>
        <taxon>Viridiplantae</taxon>
        <taxon>Streptophyta</taxon>
        <taxon>Embryophyta</taxon>
        <taxon>Tracheophyta</taxon>
        <taxon>Spermatophyta</taxon>
        <taxon>Magnoliopsida</taxon>
        <taxon>Proteales</taxon>
        <taxon>Proteaceae</taxon>
        <taxon>Protea</taxon>
    </lineage>
</organism>
<dbReference type="GO" id="GO:0003723">
    <property type="term" value="F:RNA binding"/>
    <property type="evidence" value="ECO:0007669"/>
    <property type="project" value="TreeGrafter"/>
</dbReference>
<dbReference type="GO" id="GO:0004534">
    <property type="term" value="F:5'-3' RNA exonuclease activity"/>
    <property type="evidence" value="ECO:0007669"/>
    <property type="project" value="UniProtKB-UniRule"/>
</dbReference>
<feature type="compositionally biased region" description="Basic residues" evidence="7">
    <location>
        <begin position="964"/>
        <end position="975"/>
    </location>
</feature>
<dbReference type="EMBL" id="JAMYWD010000012">
    <property type="protein sequence ID" value="KAJ4951214.1"/>
    <property type="molecule type" value="Genomic_DNA"/>
</dbReference>
<dbReference type="Pfam" id="PF03159">
    <property type="entry name" value="XRN_N"/>
    <property type="match status" value="1"/>
</dbReference>
<keyword evidence="4" id="KW-0378">Hydrolase</keyword>
<dbReference type="OrthoDB" id="372487at2759"/>
<feature type="coiled-coil region" evidence="6">
    <location>
        <begin position="122"/>
        <end position="152"/>
    </location>
</feature>
<keyword evidence="2" id="KW-0507">mRNA processing</keyword>